<dbReference type="EMBL" id="BNCO01000021">
    <property type="protein sequence ID" value="GIL55511.1"/>
    <property type="molecule type" value="Genomic_DNA"/>
</dbReference>
<name>A0A8J4B839_9CHLO</name>
<evidence type="ECO:0000256" key="1">
    <source>
        <dbReference type="ARBA" id="ARBA00023157"/>
    </source>
</evidence>
<dbReference type="InterPro" id="IPR018114">
    <property type="entry name" value="TRYPSIN_HIS"/>
</dbReference>
<evidence type="ECO:0000313" key="5">
    <source>
        <dbReference type="Proteomes" id="UP000747399"/>
    </source>
</evidence>
<organism evidence="4 5">
    <name type="scientific">Volvox africanus</name>
    <dbReference type="NCBI Taxonomy" id="51714"/>
    <lineage>
        <taxon>Eukaryota</taxon>
        <taxon>Viridiplantae</taxon>
        <taxon>Chlorophyta</taxon>
        <taxon>core chlorophytes</taxon>
        <taxon>Chlorophyceae</taxon>
        <taxon>CS clade</taxon>
        <taxon>Chlamydomonadales</taxon>
        <taxon>Volvocaceae</taxon>
        <taxon>Volvox</taxon>
    </lineage>
</organism>
<feature type="domain" description="SRCR" evidence="3">
    <location>
        <begin position="461"/>
        <end position="566"/>
    </location>
</feature>
<dbReference type="InterPro" id="IPR001254">
    <property type="entry name" value="Trypsin_dom"/>
</dbReference>
<dbReference type="Pfam" id="PF00089">
    <property type="entry name" value="Trypsin"/>
    <property type="match status" value="1"/>
</dbReference>
<dbReference type="GO" id="GO:0006508">
    <property type="term" value="P:proteolysis"/>
    <property type="evidence" value="ECO:0007669"/>
    <property type="project" value="InterPro"/>
</dbReference>
<evidence type="ECO:0000259" key="3">
    <source>
        <dbReference type="PROSITE" id="PS50287"/>
    </source>
</evidence>
<feature type="non-terminal residue" evidence="4">
    <location>
        <position position="703"/>
    </location>
</feature>
<proteinExistence type="predicted"/>
<dbReference type="PROSITE" id="PS00134">
    <property type="entry name" value="TRYPSIN_HIS"/>
    <property type="match status" value="1"/>
</dbReference>
<feature type="compositionally biased region" description="Polar residues" evidence="2">
    <location>
        <begin position="1"/>
        <end position="10"/>
    </location>
</feature>
<comment type="caution">
    <text evidence="4">The sequence shown here is derived from an EMBL/GenBank/DDBJ whole genome shotgun (WGS) entry which is preliminary data.</text>
</comment>
<dbReference type="Gene3D" id="2.40.10.10">
    <property type="entry name" value="Trypsin-like serine proteases"/>
    <property type="match status" value="2"/>
</dbReference>
<feature type="compositionally biased region" description="Low complexity" evidence="2">
    <location>
        <begin position="92"/>
        <end position="105"/>
    </location>
</feature>
<gene>
    <name evidence="4" type="ORF">Vafri_11069</name>
</gene>
<feature type="region of interest" description="Disordered" evidence="2">
    <location>
        <begin position="1"/>
        <end position="37"/>
    </location>
</feature>
<dbReference type="PANTHER" id="PTHR48071">
    <property type="entry name" value="SRCR DOMAIN-CONTAINING PROTEIN"/>
    <property type="match status" value="1"/>
</dbReference>
<dbReference type="Pfam" id="PF00530">
    <property type="entry name" value="SRCR"/>
    <property type="match status" value="2"/>
</dbReference>
<dbReference type="PANTHER" id="PTHR48071:SF28">
    <property type="entry name" value="SRCR DOMAIN-CONTAINING PROTEIN"/>
    <property type="match status" value="1"/>
</dbReference>
<dbReference type="InterPro" id="IPR043504">
    <property type="entry name" value="Peptidase_S1_PA_chymotrypsin"/>
</dbReference>
<keyword evidence="5" id="KW-1185">Reference proteome</keyword>
<dbReference type="AlphaFoldDB" id="A0A8J4B839"/>
<feature type="compositionally biased region" description="Acidic residues" evidence="2">
    <location>
        <begin position="12"/>
        <end position="28"/>
    </location>
</feature>
<keyword evidence="1" id="KW-1015">Disulfide bond</keyword>
<dbReference type="PROSITE" id="PS50287">
    <property type="entry name" value="SRCR_2"/>
    <property type="match status" value="2"/>
</dbReference>
<evidence type="ECO:0000313" key="4">
    <source>
        <dbReference type="EMBL" id="GIL55511.1"/>
    </source>
</evidence>
<dbReference type="SUPFAM" id="SSF50494">
    <property type="entry name" value="Trypsin-like serine proteases"/>
    <property type="match status" value="1"/>
</dbReference>
<dbReference type="SMART" id="SM00202">
    <property type="entry name" value="SR"/>
    <property type="match status" value="2"/>
</dbReference>
<dbReference type="InterPro" id="IPR036772">
    <property type="entry name" value="SRCR-like_dom_sf"/>
</dbReference>
<protein>
    <recommendedName>
        <fullName evidence="3">SRCR domain-containing protein</fullName>
    </recommendedName>
</protein>
<dbReference type="InterPro" id="IPR009003">
    <property type="entry name" value="Peptidase_S1_PA"/>
</dbReference>
<feature type="region of interest" description="Disordered" evidence="2">
    <location>
        <begin position="51"/>
        <end position="117"/>
    </location>
</feature>
<accession>A0A8J4B839</accession>
<sequence length="703" mass="76804">MSSTNRSSDYGNDGDDGDNDDDDDDDDDGAKSISIDDVVTRYADEGFKYTGHVKITTEGPSAEGPTGYVSSVRPLPGAAASAGGSSRGEDCSNSNSNNSSTSRSSCTGQGQGPYPAGRRLQIRAVRVSTDGAVYMESIPFEVDLSNLPASGETETKVKYGFGETNANNRDVDVGGGVGGYSHDNQSRSSQRRRQTLEMLLPRQLQQIRQQQQRRRLIDDSYRADVRLWPHNVIGQLSFRSNNVRYLCTGTWVSPYDVLTAAHCVFDIGTNVESRDFIFEPGKIGYTMPLGSYNHVHFTFYRVEYPRSEGDGVNYFDVALIRMRAPSPSYMGLKYSCTQIDYPKTQTCGYLQASGNFQQCDDCYYTSNGCQPGVQPINWCYTVGGQSGAPIYDLTDHHILGVLSGGLTDALKLDYSFWTPIDALHFTSLTRWMWHQGDDLQLLAPPPEPLSDTCSDSESGALRLAEGPNAAAGRAEICFNGTWGYICSGGWRSNHNAAVICRQLGYTAGGLMTTVLYPPQLDQIAWLDPACEGTEESLFECPFQQESRPGADVHPVYCDDDLEVLCWDEQGADVTFAAATGMDLYPCTIEGAVRLRDSSSVDKGRVEYCTGGQWGSICHDGWDDLDATVVCRQLGYQYGIALKGPVANGASPPGPEGMTIWLHQVHWYACRIFICTDSLGALADSRWLFGKAGPAGAGEWTVQQ</sequence>
<dbReference type="PRINTS" id="PR00258">
    <property type="entry name" value="SPERACTRCPTR"/>
</dbReference>
<dbReference type="InterPro" id="IPR001190">
    <property type="entry name" value="SRCR"/>
</dbReference>
<dbReference type="Proteomes" id="UP000747399">
    <property type="component" value="Unassembled WGS sequence"/>
</dbReference>
<dbReference type="GO" id="GO:0004252">
    <property type="term" value="F:serine-type endopeptidase activity"/>
    <property type="evidence" value="ECO:0007669"/>
    <property type="project" value="InterPro"/>
</dbReference>
<dbReference type="SUPFAM" id="SSF56487">
    <property type="entry name" value="SRCR-like"/>
    <property type="match status" value="2"/>
</dbReference>
<dbReference type="GO" id="GO:0016020">
    <property type="term" value="C:membrane"/>
    <property type="evidence" value="ECO:0007669"/>
    <property type="project" value="InterPro"/>
</dbReference>
<evidence type="ECO:0000256" key="2">
    <source>
        <dbReference type="SAM" id="MobiDB-lite"/>
    </source>
</evidence>
<reference evidence="4" key="1">
    <citation type="journal article" date="2021" name="Proc. Natl. Acad. Sci. U.S.A.">
        <title>Three genomes in the algal genus Volvox reveal the fate of a haploid sex-determining region after a transition to homothallism.</title>
        <authorList>
            <person name="Yamamoto K."/>
            <person name="Hamaji T."/>
            <person name="Kawai-Toyooka H."/>
            <person name="Matsuzaki R."/>
            <person name="Takahashi F."/>
            <person name="Nishimura Y."/>
            <person name="Kawachi M."/>
            <person name="Noguchi H."/>
            <person name="Minakuchi Y."/>
            <person name="Umen J.G."/>
            <person name="Toyoda A."/>
            <person name="Nozaki H."/>
        </authorList>
    </citation>
    <scope>NUCLEOTIDE SEQUENCE</scope>
    <source>
        <strain evidence="4">NIES-3780</strain>
    </source>
</reference>
<feature type="domain" description="SRCR" evidence="3">
    <location>
        <begin position="592"/>
        <end position="670"/>
    </location>
</feature>
<dbReference type="Gene3D" id="3.10.250.10">
    <property type="entry name" value="SRCR-like domain"/>
    <property type="match status" value="2"/>
</dbReference>